<dbReference type="InterPro" id="IPR036013">
    <property type="entry name" value="Band_7/SPFH_dom_sf"/>
</dbReference>
<protein>
    <submittedName>
        <fullName evidence="5">SPFH domain-containing protein</fullName>
    </submittedName>
</protein>
<keyword evidence="3" id="KW-1133">Transmembrane helix</keyword>
<feature type="domain" description="Band 7" evidence="4">
    <location>
        <begin position="50"/>
        <end position="212"/>
    </location>
</feature>
<proteinExistence type="predicted"/>
<evidence type="ECO:0000256" key="3">
    <source>
        <dbReference type="SAM" id="Phobius"/>
    </source>
</evidence>
<dbReference type="SUPFAM" id="SSF117892">
    <property type="entry name" value="Band 7/SPFH domain"/>
    <property type="match status" value="1"/>
</dbReference>
<keyword evidence="3" id="KW-0472">Membrane</keyword>
<accession>A0ABT1CIS6</accession>
<evidence type="ECO:0000256" key="1">
    <source>
        <dbReference type="ARBA" id="ARBA00004167"/>
    </source>
</evidence>
<evidence type="ECO:0000256" key="2">
    <source>
        <dbReference type="SAM" id="MobiDB-lite"/>
    </source>
</evidence>
<evidence type="ECO:0000313" key="5">
    <source>
        <dbReference type="EMBL" id="MCO6160108.1"/>
    </source>
</evidence>
<dbReference type="EMBL" id="JAMXQU010000005">
    <property type="protein sequence ID" value="MCO6160108.1"/>
    <property type="molecule type" value="Genomic_DNA"/>
</dbReference>
<dbReference type="InterPro" id="IPR050710">
    <property type="entry name" value="Band7/mec-2_domain"/>
</dbReference>
<dbReference type="PANTHER" id="PTHR43327">
    <property type="entry name" value="STOMATIN-LIKE PROTEIN 2, MITOCHONDRIAL"/>
    <property type="match status" value="1"/>
</dbReference>
<keyword evidence="3" id="KW-0812">Transmembrane</keyword>
<dbReference type="SMART" id="SM00244">
    <property type="entry name" value="PHB"/>
    <property type="match status" value="1"/>
</dbReference>
<dbReference type="Proteomes" id="UP001523401">
    <property type="component" value="Unassembled WGS sequence"/>
</dbReference>
<comment type="subcellular location">
    <subcellularLocation>
        <location evidence="1">Membrane</location>
        <topology evidence="1">Single-pass membrane protein</topology>
    </subcellularLocation>
</comment>
<dbReference type="InterPro" id="IPR001107">
    <property type="entry name" value="Band_7"/>
</dbReference>
<feature type="compositionally biased region" description="Basic and acidic residues" evidence="2">
    <location>
        <begin position="11"/>
        <end position="22"/>
    </location>
</feature>
<comment type="caution">
    <text evidence="5">The sequence shown here is derived from an EMBL/GenBank/DDBJ whole genome shotgun (WGS) entry which is preliminary data.</text>
</comment>
<sequence length="329" mass="36395">MRFVSITRSASHPENRDRPQEKETPVIPPIVLLTGFAVLGLFLAICLLFGGIMIVPGRMVYVTEFLGKPQRRLLESGLHFRIPILTRVSYRVSLQQMQVETSSEVKTRDDVFIEIRWVLLYSVRDDNEAVFNYAYKVSQPVKRLVFRVENEIRQIASTMTLAELYSQRNEIARRVIADQAADALDSGLDIHGVTIEQPMPPREIQEAMNNKLAAIARKDAAQAEAEAEMVRRVGIARAEAESKKLQGEGIANERKAIAAGFAEAAELFRLSVPGVSEEAILTLMQNVNQADMVVTASRSGKATVIFVPTDMNTGQIAAASAGQFIPAVQ</sequence>
<gene>
    <name evidence="5" type="ORF">NF685_08715</name>
</gene>
<dbReference type="PANTHER" id="PTHR43327:SF10">
    <property type="entry name" value="STOMATIN-LIKE PROTEIN 2, MITOCHONDRIAL"/>
    <property type="match status" value="1"/>
</dbReference>
<dbReference type="RefSeq" id="WP_252849345.1">
    <property type="nucleotide sequence ID" value="NZ_BAPW01000028.1"/>
</dbReference>
<organism evidence="5 6">
    <name type="scientific">Asaia lannensis NBRC 102526</name>
    <dbReference type="NCBI Taxonomy" id="1307926"/>
    <lineage>
        <taxon>Bacteria</taxon>
        <taxon>Pseudomonadati</taxon>
        <taxon>Pseudomonadota</taxon>
        <taxon>Alphaproteobacteria</taxon>
        <taxon>Acetobacterales</taxon>
        <taxon>Acetobacteraceae</taxon>
        <taxon>Asaia</taxon>
    </lineage>
</organism>
<feature type="region of interest" description="Disordered" evidence="2">
    <location>
        <begin position="1"/>
        <end position="22"/>
    </location>
</feature>
<dbReference type="Gene3D" id="3.30.479.30">
    <property type="entry name" value="Band 7 domain"/>
    <property type="match status" value="1"/>
</dbReference>
<name>A0ABT1CIS6_9PROT</name>
<dbReference type="Pfam" id="PF01145">
    <property type="entry name" value="Band_7"/>
    <property type="match status" value="1"/>
</dbReference>
<evidence type="ECO:0000313" key="6">
    <source>
        <dbReference type="Proteomes" id="UP001523401"/>
    </source>
</evidence>
<feature type="transmembrane region" description="Helical" evidence="3">
    <location>
        <begin position="30"/>
        <end position="55"/>
    </location>
</feature>
<reference evidence="5 6" key="1">
    <citation type="submission" date="2022-06" db="EMBL/GenBank/DDBJ databases">
        <title>Whole-genome of Asaia lannensis strain LMG 27011T.</title>
        <authorList>
            <person name="Sombolestani A."/>
        </authorList>
    </citation>
    <scope>NUCLEOTIDE SEQUENCE [LARGE SCALE GENOMIC DNA]</scope>
    <source>
        <strain evidence="5 6">NBRC 102526</strain>
    </source>
</reference>
<keyword evidence="6" id="KW-1185">Reference proteome</keyword>
<feature type="compositionally biased region" description="Polar residues" evidence="2">
    <location>
        <begin position="1"/>
        <end position="10"/>
    </location>
</feature>
<evidence type="ECO:0000259" key="4">
    <source>
        <dbReference type="SMART" id="SM00244"/>
    </source>
</evidence>